<evidence type="ECO:0000256" key="1">
    <source>
        <dbReference type="PROSITE-ProRule" id="PRU00047"/>
    </source>
</evidence>
<evidence type="ECO:0000313" key="4">
    <source>
        <dbReference type="EMBL" id="GEU91051.1"/>
    </source>
</evidence>
<feature type="domain" description="CCHC-type" evidence="3">
    <location>
        <begin position="486"/>
        <end position="501"/>
    </location>
</feature>
<feature type="region of interest" description="Disordered" evidence="2">
    <location>
        <begin position="270"/>
        <end position="305"/>
    </location>
</feature>
<accession>A0A6L2NXM2</accession>
<keyword evidence="1" id="KW-0479">Metal-binding</keyword>
<proteinExistence type="predicted"/>
<organism evidence="4">
    <name type="scientific">Tanacetum cinerariifolium</name>
    <name type="common">Dalmatian daisy</name>
    <name type="synonym">Chrysanthemum cinerariifolium</name>
    <dbReference type="NCBI Taxonomy" id="118510"/>
    <lineage>
        <taxon>Eukaryota</taxon>
        <taxon>Viridiplantae</taxon>
        <taxon>Streptophyta</taxon>
        <taxon>Embryophyta</taxon>
        <taxon>Tracheophyta</taxon>
        <taxon>Spermatophyta</taxon>
        <taxon>Magnoliopsida</taxon>
        <taxon>eudicotyledons</taxon>
        <taxon>Gunneridae</taxon>
        <taxon>Pentapetalae</taxon>
        <taxon>asterids</taxon>
        <taxon>campanulids</taxon>
        <taxon>Asterales</taxon>
        <taxon>Asteraceae</taxon>
        <taxon>Asteroideae</taxon>
        <taxon>Anthemideae</taxon>
        <taxon>Anthemidinae</taxon>
        <taxon>Tanacetum</taxon>
    </lineage>
</organism>
<feature type="compositionally biased region" description="Gly residues" evidence="2">
    <location>
        <begin position="292"/>
        <end position="305"/>
    </location>
</feature>
<keyword evidence="1" id="KW-0862">Zinc</keyword>
<feature type="compositionally biased region" description="Basic and acidic residues" evidence="2">
    <location>
        <begin position="277"/>
        <end position="290"/>
    </location>
</feature>
<dbReference type="PROSITE" id="PS50158">
    <property type="entry name" value="ZF_CCHC"/>
    <property type="match status" value="1"/>
</dbReference>
<dbReference type="SMART" id="SM00343">
    <property type="entry name" value="ZnF_C2HC"/>
    <property type="match status" value="1"/>
</dbReference>
<keyword evidence="1" id="KW-0863">Zinc-finger</keyword>
<reference evidence="4" key="1">
    <citation type="journal article" date="2019" name="Sci. Rep.">
        <title>Draft genome of Tanacetum cinerariifolium, the natural source of mosquito coil.</title>
        <authorList>
            <person name="Yamashiro T."/>
            <person name="Shiraishi A."/>
            <person name="Satake H."/>
            <person name="Nakayama K."/>
        </authorList>
    </citation>
    <scope>NUCLEOTIDE SEQUENCE</scope>
</reference>
<dbReference type="InterPro" id="IPR036875">
    <property type="entry name" value="Znf_CCHC_sf"/>
</dbReference>
<dbReference type="InterPro" id="IPR001878">
    <property type="entry name" value="Znf_CCHC"/>
</dbReference>
<feature type="region of interest" description="Disordered" evidence="2">
    <location>
        <begin position="500"/>
        <end position="530"/>
    </location>
</feature>
<dbReference type="EMBL" id="BKCJ010010320">
    <property type="protein sequence ID" value="GEU91051.1"/>
    <property type="molecule type" value="Genomic_DNA"/>
</dbReference>
<dbReference type="GO" id="GO:0008270">
    <property type="term" value="F:zinc ion binding"/>
    <property type="evidence" value="ECO:0007669"/>
    <property type="project" value="UniProtKB-KW"/>
</dbReference>
<dbReference type="SUPFAM" id="SSF57756">
    <property type="entry name" value="Retrovirus zinc finger-like domains"/>
    <property type="match status" value="1"/>
</dbReference>
<evidence type="ECO:0000256" key="2">
    <source>
        <dbReference type="SAM" id="MobiDB-lite"/>
    </source>
</evidence>
<dbReference type="Gene3D" id="4.10.60.10">
    <property type="entry name" value="Zinc finger, CCHC-type"/>
    <property type="match status" value="1"/>
</dbReference>
<comment type="caution">
    <text evidence="4">The sequence shown here is derived from an EMBL/GenBank/DDBJ whole genome shotgun (WGS) entry which is preliminary data.</text>
</comment>
<gene>
    <name evidence="4" type="ORF">Tci_063029</name>
</gene>
<name>A0A6L2NXM2_TANCI</name>
<dbReference type="GO" id="GO:0003676">
    <property type="term" value="F:nucleic acid binding"/>
    <property type="evidence" value="ECO:0007669"/>
    <property type="project" value="InterPro"/>
</dbReference>
<protein>
    <recommendedName>
        <fullName evidence="3">CCHC-type domain-containing protein</fullName>
    </recommendedName>
</protein>
<sequence>MVLTPRQPISQGRPYRYHLNGLTSLDPSSDDLSDSLSDHSLLVPSLGLRPSHHLCSLVSSIPRSSAAIFDRPSHDSSSASPSRKRSISLVASILLSSPITGALSSTRLDLLPSPTRIRIPESAADLEGCSNDCFEPYVPREDILGVDVEDESSKPSRYRGTDLEMDDDVVRSDGINIDPEIQAKIDECITYADALRDKGIDARVVVEEEGAVEVTYETLGDLGHMFVATGQQSTDMLERIRELERVNMRLIDMMDVASQRVTQSQRRGCMKWNGRNRNGENRNGENRNKENGYGGNRNGENGNGNGNEGGYGYNFGGFMPARECTYQDSLKGQPLRFNGTEGVVGLTRWFKKMETVFHISNYLEKYQVKTYKADDRSVLSKKRGSEDGYRVLELGYEIRIANNLMDKKLKIYARSAKNKGRLENNPRDNHRQQLIFKRQKVRGQNMARAYMAGNNKKTSHTTKDCKVTVTLNTQRAPVRNHPGIVCYECGRPGHFKKDCPKLRNQMRGNQTGNKNRNKTGNQSGGNEATTTAYAIGGGGANPDSNVVKGPFLLNNYYASMLFNSGADRSFVLIGLYSMDL</sequence>
<evidence type="ECO:0000259" key="3">
    <source>
        <dbReference type="PROSITE" id="PS50158"/>
    </source>
</evidence>
<feature type="compositionally biased region" description="Polar residues" evidence="2">
    <location>
        <begin position="506"/>
        <end position="527"/>
    </location>
</feature>
<dbReference type="Pfam" id="PF00098">
    <property type="entry name" value="zf-CCHC"/>
    <property type="match status" value="1"/>
</dbReference>
<dbReference type="AlphaFoldDB" id="A0A6L2NXM2"/>